<dbReference type="Pfam" id="PF00443">
    <property type="entry name" value="UCH"/>
    <property type="match status" value="1"/>
</dbReference>
<dbReference type="GO" id="GO:0004843">
    <property type="term" value="F:cysteine-type deubiquitinase activity"/>
    <property type="evidence" value="ECO:0007669"/>
    <property type="project" value="UniProtKB-EC"/>
</dbReference>
<protein>
    <recommendedName>
        <fullName evidence="3">ubiquitinyl hydrolase 1</fullName>
        <ecNumber evidence="3">3.4.19.12</ecNumber>
    </recommendedName>
</protein>
<evidence type="ECO:0000256" key="5">
    <source>
        <dbReference type="ARBA" id="ARBA00022786"/>
    </source>
</evidence>
<feature type="compositionally biased region" description="Basic and acidic residues" evidence="8">
    <location>
        <begin position="1110"/>
        <end position="1126"/>
    </location>
</feature>
<evidence type="ECO:0000259" key="10">
    <source>
        <dbReference type="PROSITE" id="PS51283"/>
    </source>
</evidence>
<reference evidence="11" key="1">
    <citation type="submission" date="2020-11" db="EMBL/GenBank/DDBJ databases">
        <authorList>
            <consortium name="DOE Joint Genome Institute"/>
            <person name="Ahrendt S."/>
            <person name="Riley R."/>
            <person name="Andreopoulos W."/>
            <person name="Labutti K."/>
            <person name="Pangilinan J."/>
            <person name="Ruiz-Duenas F.J."/>
            <person name="Barrasa J.M."/>
            <person name="Sanchez-Garcia M."/>
            <person name="Camarero S."/>
            <person name="Miyauchi S."/>
            <person name="Serrano A."/>
            <person name="Linde D."/>
            <person name="Babiker R."/>
            <person name="Drula E."/>
            <person name="Ayuso-Fernandez I."/>
            <person name="Pacheco R."/>
            <person name="Padilla G."/>
            <person name="Ferreira P."/>
            <person name="Barriuso J."/>
            <person name="Kellner H."/>
            <person name="Castanera R."/>
            <person name="Alfaro M."/>
            <person name="Ramirez L."/>
            <person name="Pisabarro A.G."/>
            <person name="Kuo A."/>
            <person name="Tritt A."/>
            <person name="Lipzen A."/>
            <person name="He G."/>
            <person name="Yan M."/>
            <person name="Ng V."/>
            <person name="Cullen D."/>
            <person name="Martin F."/>
            <person name="Rosso M.-N."/>
            <person name="Henrissat B."/>
            <person name="Hibbett D."/>
            <person name="Martinez A.T."/>
            <person name="Grigoriev I.V."/>
        </authorList>
    </citation>
    <scope>NUCLEOTIDE SEQUENCE</scope>
    <source>
        <strain evidence="11">CBS 247.69</strain>
    </source>
</reference>
<dbReference type="OrthoDB" id="292964at2759"/>
<dbReference type="GO" id="GO:0006508">
    <property type="term" value="P:proteolysis"/>
    <property type="evidence" value="ECO:0007669"/>
    <property type="project" value="UniProtKB-KW"/>
</dbReference>
<feature type="compositionally biased region" description="Polar residues" evidence="8">
    <location>
        <begin position="1216"/>
        <end position="1225"/>
    </location>
</feature>
<dbReference type="Gene3D" id="3.30.2230.10">
    <property type="entry name" value="DUSP-like"/>
    <property type="match status" value="1"/>
</dbReference>
<dbReference type="SUPFAM" id="SSF143791">
    <property type="entry name" value="DUSP-like"/>
    <property type="match status" value="1"/>
</dbReference>
<organism evidence="11 12">
    <name type="scientific">Collybia nuda</name>
    <dbReference type="NCBI Taxonomy" id="64659"/>
    <lineage>
        <taxon>Eukaryota</taxon>
        <taxon>Fungi</taxon>
        <taxon>Dikarya</taxon>
        <taxon>Basidiomycota</taxon>
        <taxon>Agaricomycotina</taxon>
        <taxon>Agaricomycetes</taxon>
        <taxon>Agaricomycetidae</taxon>
        <taxon>Agaricales</taxon>
        <taxon>Tricholomatineae</taxon>
        <taxon>Clitocybaceae</taxon>
        <taxon>Collybia</taxon>
    </lineage>
</organism>
<feature type="region of interest" description="Disordered" evidence="8">
    <location>
        <begin position="1159"/>
        <end position="1190"/>
    </location>
</feature>
<keyword evidence="7" id="KW-0788">Thiol protease</keyword>
<name>A0A9P5Y0P4_9AGAR</name>
<feature type="domain" description="USP" evidence="9">
    <location>
        <begin position="403"/>
        <end position="1098"/>
    </location>
</feature>
<comment type="similarity">
    <text evidence="2">Belongs to the peptidase C19 family.</text>
</comment>
<feature type="region of interest" description="Disordered" evidence="8">
    <location>
        <begin position="375"/>
        <end position="394"/>
    </location>
</feature>
<comment type="caution">
    <text evidence="11">The sequence shown here is derived from an EMBL/GenBank/DDBJ whole genome shotgun (WGS) entry which is preliminary data.</text>
</comment>
<dbReference type="SUPFAM" id="SSF54001">
    <property type="entry name" value="Cysteine proteinases"/>
    <property type="match status" value="1"/>
</dbReference>
<keyword evidence="12" id="KW-1185">Reference proteome</keyword>
<dbReference type="InterPro" id="IPR028889">
    <property type="entry name" value="USP"/>
</dbReference>
<evidence type="ECO:0000256" key="6">
    <source>
        <dbReference type="ARBA" id="ARBA00022801"/>
    </source>
</evidence>
<dbReference type="EC" id="3.4.19.12" evidence="3"/>
<evidence type="ECO:0000313" key="11">
    <source>
        <dbReference type="EMBL" id="KAF9460519.1"/>
    </source>
</evidence>
<dbReference type="PROSITE" id="PS00972">
    <property type="entry name" value="USP_1"/>
    <property type="match status" value="1"/>
</dbReference>
<dbReference type="GO" id="GO:0016579">
    <property type="term" value="P:protein deubiquitination"/>
    <property type="evidence" value="ECO:0007669"/>
    <property type="project" value="InterPro"/>
</dbReference>
<dbReference type="EMBL" id="MU150297">
    <property type="protein sequence ID" value="KAF9460519.1"/>
    <property type="molecule type" value="Genomic_DNA"/>
</dbReference>
<feature type="domain" description="DUSP" evidence="10">
    <location>
        <begin position="105"/>
        <end position="210"/>
    </location>
</feature>
<feature type="compositionally biased region" description="Low complexity" evidence="8">
    <location>
        <begin position="375"/>
        <end position="385"/>
    </location>
</feature>
<feature type="region of interest" description="Disordered" evidence="8">
    <location>
        <begin position="1"/>
        <end position="58"/>
    </location>
</feature>
<dbReference type="PANTHER" id="PTHR21646:SF24">
    <property type="entry name" value="UBIQUITIN CARBOXYL-TERMINAL HYDROLASE"/>
    <property type="match status" value="1"/>
</dbReference>
<dbReference type="Pfam" id="PF06337">
    <property type="entry name" value="DUSP"/>
    <property type="match status" value="1"/>
</dbReference>
<dbReference type="InterPro" id="IPR006615">
    <property type="entry name" value="Pept_C19_DUSP"/>
</dbReference>
<evidence type="ECO:0000256" key="4">
    <source>
        <dbReference type="ARBA" id="ARBA00022670"/>
    </source>
</evidence>
<evidence type="ECO:0000256" key="2">
    <source>
        <dbReference type="ARBA" id="ARBA00009085"/>
    </source>
</evidence>
<dbReference type="InterPro" id="IPR035927">
    <property type="entry name" value="DUSP-like_sf"/>
</dbReference>
<proteinExistence type="inferred from homology"/>
<feature type="compositionally biased region" description="Polar residues" evidence="8">
    <location>
        <begin position="1248"/>
        <end position="1280"/>
    </location>
</feature>
<dbReference type="InterPro" id="IPR038765">
    <property type="entry name" value="Papain-like_cys_pep_sf"/>
</dbReference>
<feature type="compositionally biased region" description="Basic and acidic residues" evidence="8">
    <location>
        <begin position="1281"/>
        <end position="1296"/>
    </location>
</feature>
<feature type="region of interest" description="Disordered" evidence="8">
    <location>
        <begin position="1103"/>
        <end position="1144"/>
    </location>
</feature>
<evidence type="ECO:0000256" key="7">
    <source>
        <dbReference type="ARBA" id="ARBA00022807"/>
    </source>
</evidence>
<keyword evidence="4" id="KW-0645">Protease</keyword>
<feature type="region of interest" description="Disordered" evidence="8">
    <location>
        <begin position="1203"/>
        <end position="1296"/>
    </location>
</feature>
<evidence type="ECO:0000259" key="9">
    <source>
        <dbReference type="PROSITE" id="PS50235"/>
    </source>
</evidence>
<dbReference type="PROSITE" id="PS50235">
    <property type="entry name" value="USP_3"/>
    <property type="match status" value="1"/>
</dbReference>
<keyword evidence="5" id="KW-0833">Ubl conjugation pathway</keyword>
<dbReference type="InterPro" id="IPR050185">
    <property type="entry name" value="Ub_carboxyl-term_hydrolase"/>
</dbReference>
<sequence length="1296" mass="145192">MVNTPLHADPPTTASKDTQPSRKRQRTQSMQSDASSSSLKRSVAEGSPHDGTIRSLRTDQMSTLTLADSNHDIDSYMAEQGEGDIPVHISLTPVQDRPNATFTSVTPAEKVTIVEKGKGRQMEAGEMWYLISRDWYKRWRKACTGEVDKEGPMSEDDLGPVDNSQLLDSYGNLQLSLAEGVDVEYVPEEVWTSFVSWYGEAIHPLPRRVIARGASKITSIELRPPRLKVLRLVKGAETSQPFPYITVSSGDTIKTLCTKLAEAVSPNTKMKSSYRIWKIDILRDEWASLEFPAASLLESGGKLLEESDKTLEEEGVELDDAFVVEFEQANGWIADDPKIPPKPPITIAGRPGVPAPIFKPGGGFFNQMGVNASSSSTTSVTGSSSDWKTTTSRKEKVIEPGTLGLGNMGNTCFMNSALQCLAHNKELTDYFLTGLYQEELNPDNPLGMHGAIAEAFGTLLQRIWVPTGPSTSYSPREFKSQLQRFAPQFSGYQQHDSQELVAFLLDGLHEDLNRVLKKPYVEKPDWEGGGDVELVQLAQNSWEGYMKRNDSVIVDLFQGQYKSTLICPECEKVSITFDPFMYLTLPLPIQIKWKHTIYYVPWDLHKPHVKVPVEINRDASFKDLRVLLGRWMDAPPDNLLTLEIFSNKFYKNLGDNVLCGDMSDNDTIVCFELPCHAQQSRTYKKQPEDPIIVPIYLCDLNLPARHSFTKAQSLFGYPMVIAIEQDQAKDVHTIYDVVISRLGRWTNNARDLYNWEAGAATEIDEVSIKLNGFPPIDALTEIKENGDVVTVHEVGHVEGDIADAKNLVTMDDDDMDISSIDSEPRVIGTKKDLFGLRLQVNHKEYGTQNAHFTASNRWELWDRRIDEADNNPVLLREGDAFYCEFDENVKAYYFGDDSSRWEHARWDIWEEFLHPEYAESKAAASERKKGISLQDCLEEFTKEERLGEDDLWYCPRCKKHQQATKKFDIWKVPDVLVVHLKRFSNSRTLRDKIDTFIDFPVEGLDLTDMVGEREVAKRLVEQGLATEELQLGDLDEPLVYDLFGVDEHMGGLGGGHYRAYALNHLSEKWYHFDDSYVTPARPTDAVNANAYLLFYRRRSTTPLGGKTHHKIEEARLKSTTNKDHVTIDTQLPTPPNEDESGFSGSGLAKLAVINQSPGLQLDDPWVPRYTSGSSAPTPPHNDPPGFDESQTDELVVDHQDPLSLSSHHYDFPDPSGKTSPSSSNEAEVDSDDAGWGAGRSFSIGVDDASQSNSPDWQSGMASPTSSFSDNNPFSDANVQKSEVDDAGSKTHHEEFV</sequence>
<dbReference type="InterPro" id="IPR018200">
    <property type="entry name" value="USP_CS"/>
</dbReference>
<dbReference type="PROSITE" id="PS00973">
    <property type="entry name" value="USP_2"/>
    <property type="match status" value="1"/>
</dbReference>
<dbReference type="CDD" id="cd02674">
    <property type="entry name" value="Peptidase_C19R"/>
    <property type="match status" value="1"/>
</dbReference>
<dbReference type="PROSITE" id="PS51283">
    <property type="entry name" value="DUSP"/>
    <property type="match status" value="1"/>
</dbReference>
<dbReference type="Gene3D" id="3.90.70.10">
    <property type="entry name" value="Cysteine proteinases"/>
    <property type="match status" value="2"/>
</dbReference>
<dbReference type="Proteomes" id="UP000807353">
    <property type="component" value="Unassembled WGS sequence"/>
</dbReference>
<evidence type="ECO:0000256" key="8">
    <source>
        <dbReference type="SAM" id="MobiDB-lite"/>
    </source>
</evidence>
<gene>
    <name evidence="11" type="ORF">BDZ94DRAFT_1265773</name>
</gene>
<evidence type="ECO:0000313" key="12">
    <source>
        <dbReference type="Proteomes" id="UP000807353"/>
    </source>
</evidence>
<comment type="catalytic activity">
    <reaction evidence="1">
        <text>Thiol-dependent hydrolysis of ester, thioester, amide, peptide and isopeptide bonds formed by the C-terminal Gly of ubiquitin (a 76-residue protein attached to proteins as an intracellular targeting signal).</text>
        <dbReference type="EC" id="3.4.19.12"/>
    </reaction>
</comment>
<dbReference type="InterPro" id="IPR001394">
    <property type="entry name" value="Peptidase_C19_UCH"/>
</dbReference>
<evidence type="ECO:0000256" key="3">
    <source>
        <dbReference type="ARBA" id="ARBA00012759"/>
    </source>
</evidence>
<evidence type="ECO:0000256" key="1">
    <source>
        <dbReference type="ARBA" id="ARBA00000707"/>
    </source>
</evidence>
<feature type="compositionally biased region" description="Low complexity" evidence="8">
    <location>
        <begin position="29"/>
        <end position="38"/>
    </location>
</feature>
<dbReference type="SMART" id="SM00695">
    <property type="entry name" value="DUSP"/>
    <property type="match status" value="1"/>
</dbReference>
<dbReference type="PANTHER" id="PTHR21646">
    <property type="entry name" value="UBIQUITIN CARBOXYL-TERMINAL HYDROLASE"/>
    <property type="match status" value="1"/>
</dbReference>
<accession>A0A9P5Y0P4</accession>
<keyword evidence="6" id="KW-0378">Hydrolase</keyword>